<keyword evidence="5 6" id="KW-0131">Cell cycle</keyword>
<dbReference type="PANTHER" id="PTHR13220:SF11">
    <property type="entry name" value="TIMELESS-INTERACTING PROTEIN"/>
    <property type="match status" value="1"/>
</dbReference>
<accession>B0CSJ3</accession>
<keyword evidence="10" id="KW-1185">Reference proteome</keyword>
<keyword evidence="3 6" id="KW-0227">DNA damage</keyword>
<evidence type="ECO:0000256" key="4">
    <source>
        <dbReference type="ARBA" id="ARBA00023242"/>
    </source>
</evidence>
<evidence type="ECO:0000256" key="5">
    <source>
        <dbReference type="ARBA" id="ARBA00023306"/>
    </source>
</evidence>
<comment type="similarity">
    <text evidence="2 6">Belongs to the CSM3 family.</text>
</comment>
<comment type="subcellular location">
    <subcellularLocation>
        <location evidence="1 6">Nucleus</location>
    </subcellularLocation>
</comment>
<evidence type="ECO:0000259" key="8">
    <source>
        <dbReference type="Pfam" id="PF07962"/>
    </source>
</evidence>
<dbReference type="GO" id="GO:0000076">
    <property type="term" value="P:DNA replication checkpoint signaling"/>
    <property type="evidence" value="ECO:0007669"/>
    <property type="project" value="UniProtKB-UniRule"/>
</dbReference>
<protein>
    <recommendedName>
        <fullName evidence="6">Chromosome segregation in meiosis protein</fullName>
    </recommendedName>
</protein>
<feature type="compositionally biased region" description="Basic and acidic residues" evidence="7">
    <location>
        <begin position="241"/>
        <end position="253"/>
    </location>
</feature>
<dbReference type="OrthoDB" id="437078at2759"/>
<feature type="compositionally biased region" description="Low complexity" evidence="7">
    <location>
        <begin position="263"/>
        <end position="278"/>
    </location>
</feature>
<dbReference type="InterPro" id="IPR040038">
    <property type="entry name" value="TIPIN/Csm3/Swi3"/>
</dbReference>
<dbReference type="PANTHER" id="PTHR13220">
    <property type="entry name" value="TIMELESS INTERACTING-RELATED"/>
    <property type="match status" value="1"/>
</dbReference>
<dbReference type="GO" id="GO:0006974">
    <property type="term" value="P:DNA damage response"/>
    <property type="evidence" value="ECO:0007669"/>
    <property type="project" value="UniProtKB-KW"/>
</dbReference>
<comment type="function">
    <text evidence="6">Plays an important role in the control of DNA replication and the maintenance of replication fork stability.</text>
</comment>
<feature type="region of interest" description="Disordered" evidence="7">
    <location>
        <begin position="349"/>
        <end position="378"/>
    </location>
</feature>
<dbReference type="GO" id="GO:0003677">
    <property type="term" value="F:DNA binding"/>
    <property type="evidence" value="ECO:0007669"/>
    <property type="project" value="TreeGrafter"/>
</dbReference>
<dbReference type="Proteomes" id="UP000001194">
    <property type="component" value="Unassembled WGS sequence"/>
</dbReference>
<evidence type="ECO:0000313" key="10">
    <source>
        <dbReference type="Proteomes" id="UP000001194"/>
    </source>
</evidence>
<sequence length="378" mass="42958">MNSSNIDDIWDEPVAHQDEVEAPTRSKRPLFLVESDDDDDDQAPRRVARKPPPQQDIDIDALFQDVDEEEFTSLPPALDIEAVRRRAEARHKQAAPSLTPHEILPSSSPPHDTGDRREEQGKTKGKDKEGDQKKERRRPAQLNEGRLLGPSGFPQLIKDVKNFRIEGKGHEATDLNRLLQVYQFWTHSLYPKTPFRDTVERVEKLCHSRRMNVSLSVWRDEAHGITKARANTEDDMDDDDVTRKAPPSEDELHPGQPASPIFSQTSSPMPSRPPSSASEYDLHDDDIEALIREESALSREKPPAPMEDDEESFWSTVDDYQPPRLSQPAPQATPMDEDHDMWDLVREIEMNTSTSQDEASSIPKASTTEEDWDGSIYV</sequence>
<evidence type="ECO:0000313" key="9">
    <source>
        <dbReference type="EMBL" id="EDR14852.1"/>
    </source>
</evidence>
<dbReference type="KEGG" id="lbc:LACBIDRAFT_306026"/>
<reference evidence="9 10" key="1">
    <citation type="journal article" date="2008" name="Nature">
        <title>The genome of Laccaria bicolor provides insights into mycorrhizal symbiosis.</title>
        <authorList>
            <person name="Martin F."/>
            <person name="Aerts A."/>
            <person name="Ahren D."/>
            <person name="Brun A."/>
            <person name="Danchin E.G.J."/>
            <person name="Duchaussoy F."/>
            <person name="Gibon J."/>
            <person name="Kohler A."/>
            <person name="Lindquist E."/>
            <person name="Pereda V."/>
            <person name="Salamov A."/>
            <person name="Shapiro H.J."/>
            <person name="Wuyts J."/>
            <person name="Blaudez D."/>
            <person name="Buee M."/>
            <person name="Brokstein P."/>
            <person name="Canbaeck B."/>
            <person name="Cohen D."/>
            <person name="Courty P.E."/>
            <person name="Coutinho P.M."/>
            <person name="Delaruelle C."/>
            <person name="Detter J.C."/>
            <person name="Deveau A."/>
            <person name="DiFazio S."/>
            <person name="Duplessis S."/>
            <person name="Fraissinet-Tachet L."/>
            <person name="Lucic E."/>
            <person name="Frey-Klett P."/>
            <person name="Fourrey C."/>
            <person name="Feussner I."/>
            <person name="Gay G."/>
            <person name="Grimwood J."/>
            <person name="Hoegger P.J."/>
            <person name="Jain P."/>
            <person name="Kilaru S."/>
            <person name="Labbe J."/>
            <person name="Lin Y.C."/>
            <person name="Legue V."/>
            <person name="Le Tacon F."/>
            <person name="Marmeisse R."/>
            <person name="Melayah D."/>
            <person name="Montanini B."/>
            <person name="Muratet M."/>
            <person name="Nehls U."/>
            <person name="Niculita-Hirzel H."/>
            <person name="Oudot-Le Secq M.P."/>
            <person name="Peter M."/>
            <person name="Quesneville H."/>
            <person name="Rajashekar B."/>
            <person name="Reich M."/>
            <person name="Rouhier N."/>
            <person name="Schmutz J."/>
            <person name="Yin T."/>
            <person name="Chalot M."/>
            <person name="Henrissat B."/>
            <person name="Kuees U."/>
            <person name="Lucas S."/>
            <person name="Van de Peer Y."/>
            <person name="Podila G.K."/>
            <person name="Polle A."/>
            <person name="Pukkila P.J."/>
            <person name="Richardson P.M."/>
            <person name="Rouze P."/>
            <person name="Sanders I.R."/>
            <person name="Stajich J.E."/>
            <person name="Tunlid A."/>
            <person name="Tuskan G."/>
            <person name="Grigoriev I.V."/>
        </authorList>
    </citation>
    <scope>NUCLEOTIDE SEQUENCE [LARGE SCALE GENOMIC DNA]</scope>
    <source>
        <strain evidence="10">S238N-H82 / ATCC MYA-4686</strain>
    </source>
</reference>
<keyword evidence="4 6" id="KW-0539">Nucleus</keyword>
<dbReference type="GeneID" id="6071095"/>
<dbReference type="STRING" id="486041.B0CSJ3"/>
<name>B0CSJ3_LACBS</name>
<feature type="compositionally biased region" description="Polar residues" evidence="7">
    <location>
        <begin position="350"/>
        <end position="366"/>
    </location>
</feature>
<dbReference type="InParanoid" id="B0CSJ3"/>
<dbReference type="RefSeq" id="XP_001875411.1">
    <property type="nucleotide sequence ID" value="XM_001875376.1"/>
</dbReference>
<feature type="region of interest" description="Disordered" evidence="7">
    <location>
        <begin position="1"/>
        <end position="153"/>
    </location>
</feature>
<evidence type="ECO:0000256" key="1">
    <source>
        <dbReference type="ARBA" id="ARBA00004123"/>
    </source>
</evidence>
<dbReference type="GO" id="GO:0043111">
    <property type="term" value="P:replication fork arrest"/>
    <property type="evidence" value="ECO:0007669"/>
    <property type="project" value="TreeGrafter"/>
</dbReference>
<organism evidence="10">
    <name type="scientific">Laccaria bicolor (strain S238N-H82 / ATCC MYA-4686)</name>
    <name type="common">Bicoloured deceiver</name>
    <name type="synonym">Laccaria laccata var. bicolor</name>
    <dbReference type="NCBI Taxonomy" id="486041"/>
    <lineage>
        <taxon>Eukaryota</taxon>
        <taxon>Fungi</taxon>
        <taxon>Dikarya</taxon>
        <taxon>Basidiomycota</taxon>
        <taxon>Agaricomycotina</taxon>
        <taxon>Agaricomycetes</taxon>
        <taxon>Agaricomycetidae</taxon>
        <taxon>Agaricales</taxon>
        <taxon>Agaricineae</taxon>
        <taxon>Hydnangiaceae</taxon>
        <taxon>Laccaria</taxon>
    </lineage>
</organism>
<feature type="region of interest" description="Disordered" evidence="7">
    <location>
        <begin position="294"/>
        <end position="336"/>
    </location>
</feature>
<feature type="compositionally biased region" description="Acidic residues" evidence="7">
    <location>
        <begin position="368"/>
        <end position="378"/>
    </location>
</feature>
<dbReference type="AlphaFoldDB" id="B0CSJ3"/>
<dbReference type="InterPro" id="IPR012923">
    <property type="entry name" value="Csm3"/>
</dbReference>
<feature type="region of interest" description="Disordered" evidence="7">
    <location>
        <begin position="228"/>
        <end position="280"/>
    </location>
</feature>
<dbReference type="EMBL" id="DS547092">
    <property type="protein sequence ID" value="EDR14852.1"/>
    <property type="molecule type" value="Genomic_DNA"/>
</dbReference>
<evidence type="ECO:0000256" key="3">
    <source>
        <dbReference type="ARBA" id="ARBA00022763"/>
    </source>
</evidence>
<evidence type="ECO:0000256" key="2">
    <source>
        <dbReference type="ARBA" id="ARBA00006075"/>
    </source>
</evidence>
<feature type="compositionally biased region" description="Basic and acidic residues" evidence="7">
    <location>
        <begin position="13"/>
        <end position="24"/>
    </location>
</feature>
<proteinExistence type="inferred from homology"/>
<dbReference type="GO" id="GO:0031298">
    <property type="term" value="C:replication fork protection complex"/>
    <property type="evidence" value="ECO:0007669"/>
    <property type="project" value="TreeGrafter"/>
</dbReference>
<dbReference type="Pfam" id="PF07962">
    <property type="entry name" value="Swi3"/>
    <property type="match status" value="1"/>
</dbReference>
<gene>
    <name evidence="9" type="ORF">LACBIDRAFT_306026</name>
</gene>
<evidence type="ECO:0000256" key="6">
    <source>
        <dbReference type="RuleBase" id="RU366049"/>
    </source>
</evidence>
<dbReference type="HOGENOM" id="CLU_050882_0_0_1"/>
<dbReference type="GO" id="GO:0031297">
    <property type="term" value="P:replication fork processing"/>
    <property type="evidence" value="ECO:0007669"/>
    <property type="project" value="UniProtKB-UniRule"/>
</dbReference>
<feature type="compositionally biased region" description="Basic and acidic residues" evidence="7">
    <location>
        <begin position="112"/>
        <end position="134"/>
    </location>
</feature>
<feature type="domain" description="Chromosome segregation in meiosis protein 3" evidence="8">
    <location>
        <begin position="142"/>
        <end position="222"/>
    </location>
</feature>
<evidence type="ECO:0000256" key="7">
    <source>
        <dbReference type="SAM" id="MobiDB-lite"/>
    </source>
</evidence>